<keyword evidence="2" id="KW-1185">Reference proteome</keyword>
<name>A0A9W4XJ61_9PLEO</name>
<evidence type="ECO:0000313" key="2">
    <source>
        <dbReference type="Proteomes" id="UP001152607"/>
    </source>
</evidence>
<organism evidence="1 2">
    <name type="scientific">Periconia digitata</name>
    <dbReference type="NCBI Taxonomy" id="1303443"/>
    <lineage>
        <taxon>Eukaryota</taxon>
        <taxon>Fungi</taxon>
        <taxon>Dikarya</taxon>
        <taxon>Ascomycota</taxon>
        <taxon>Pezizomycotina</taxon>
        <taxon>Dothideomycetes</taxon>
        <taxon>Pleosporomycetidae</taxon>
        <taxon>Pleosporales</taxon>
        <taxon>Massarineae</taxon>
        <taxon>Periconiaceae</taxon>
        <taxon>Periconia</taxon>
    </lineage>
</organism>
<evidence type="ECO:0000313" key="1">
    <source>
        <dbReference type="EMBL" id="CAI6227786.1"/>
    </source>
</evidence>
<gene>
    <name evidence="1" type="ORF">PDIGIT_LOCUS95</name>
</gene>
<dbReference type="EMBL" id="CAOQHR010000001">
    <property type="protein sequence ID" value="CAI6227786.1"/>
    <property type="molecule type" value="Genomic_DNA"/>
</dbReference>
<sequence length="53" mass="6090">MRLNVIIVLTDWPNNPAKPAKGFQRAMFRTSSPGILFPSNCRTRILRNRFLAC</sequence>
<protein>
    <submittedName>
        <fullName evidence="1">Uncharacterized protein</fullName>
    </submittedName>
</protein>
<dbReference type="Proteomes" id="UP001152607">
    <property type="component" value="Unassembled WGS sequence"/>
</dbReference>
<reference evidence="1" key="1">
    <citation type="submission" date="2023-01" db="EMBL/GenBank/DDBJ databases">
        <authorList>
            <person name="Van Ghelder C."/>
            <person name="Rancurel C."/>
        </authorList>
    </citation>
    <scope>NUCLEOTIDE SEQUENCE</scope>
    <source>
        <strain evidence="1">CNCM I-4278</strain>
    </source>
</reference>
<comment type="caution">
    <text evidence="1">The sequence shown here is derived from an EMBL/GenBank/DDBJ whole genome shotgun (WGS) entry which is preliminary data.</text>
</comment>
<dbReference type="AlphaFoldDB" id="A0A9W4XJ61"/>
<proteinExistence type="predicted"/>
<accession>A0A9W4XJ61</accession>